<dbReference type="InterPro" id="IPR025857">
    <property type="entry name" value="MacB_PCD"/>
</dbReference>
<keyword evidence="5 8" id="KW-0472">Membrane</keyword>
<evidence type="ECO:0000256" key="7">
    <source>
        <dbReference type="SAM" id="MobiDB-lite"/>
    </source>
</evidence>
<dbReference type="PANTHER" id="PTHR30572">
    <property type="entry name" value="MEMBRANE COMPONENT OF TRANSPORTER-RELATED"/>
    <property type="match status" value="1"/>
</dbReference>
<keyword evidence="12" id="KW-1185">Reference proteome</keyword>
<dbReference type="EMBL" id="CP096115">
    <property type="protein sequence ID" value="UUX93748.1"/>
    <property type="molecule type" value="Genomic_DNA"/>
</dbReference>
<feature type="transmembrane region" description="Helical" evidence="8">
    <location>
        <begin position="366"/>
        <end position="388"/>
    </location>
</feature>
<dbReference type="Pfam" id="PF02687">
    <property type="entry name" value="FtsX"/>
    <property type="match status" value="1"/>
</dbReference>
<dbReference type="GeneID" id="74307320"/>
<dbReference type="GO" id="GO:0005886">
    <property type="term" value="C:plasma membrane"/>
    <property type="evidence" value="ECO:0007669"/>
    <property type="project" value="UniProtKB-SubCell"/>
</dbReference>
<reference evidence="11" key="1">
    <citation type="submission" date="2022-04" db="EMBL/GenBank/DDBJ databases">
        <title>Complete genome of Methanoplanus endosymbiosus DSM 3599.</title>
        <authorList>
            <person name="Chen S.-C."/>
            <person name="You Y.-T."/>
            <person name="Zhou Y.-Z."/>
            <person name="Lai M.-C."/>
        </authorList>
    </citation>
    <scope>NUCLEOTIDE SEQUENCE</scope>
    <source>
        <strain evidence="11">DSM 3599</strain>
    </source>
</reference>
<accession>A0A9E7TJK2</accession>
<feature type="domain" description="ABC3 transporter permease C-terminal" evidence="9">
    <location>
        <begin position="278"/>
        <end position="395"/>
    </location>
</feature>
<dbReference type="AlphaFoldDB" id="A0A9E7TJK2"/>
<evidence type="ECO:0000259" key="10">
    <source>
        <dbReference type="Pfam" id="PF12704"/>
    </source>
</evidence>
<dbReference type="GO" id="GO:0022857">
    <property type="term" value="F:transmembrane transporter activity"/>
    <property type="evidence" value="ECO:0007669"/>
    <property type="project" value="TreeGrafter"/>
</dbReference>
<dbReference type="RefSeq" id="WP_257743884.1">
    <property type="nucleotide sequence ID" value="NZ_CP096115.1"/>
</dbReference>
<evidence type="ECO:0000256" key="8">
    <source>
        <dbReference type="SAM" id="Phobius"/>
    </source>
</evidence>
<dbReference type="InterPro" id="IPR003838">
    <property type="entry name" value="ABC3_permease_C"/>
</dbReference>
<evidence type="ECO:0000256" key="2">
    <source>
        <dbReference type="ARBA" id="ARBA00022475"/>
    </source>
</evidence>
<keyword evidence="3 8" id="KW-0812">Transmembrane</keyword>
<dbReference type="PANTHER" id="PTHR30572:SF4">
    <property type="entry name" value="ABC TRANSPORTER PERMEASE YTRF"/>
    <property type="match status" value="1"/>
</dbReference>
<proteinExistence type="inferred from homology"/>
<evidence type="ECO:0000313" key="12">
    <source>
        <dbReference type="Proteomes" id="UP001060368"/>
    </source>
</evidence>
<dbReference type="KEGG" id="mend:L6E24_06435"/>
<name>A0A9E7TJK2_9EURY</name>
<keyword evidence="2" id="KW-1003">Cell membrane</keyword>
<evidence type="ECO:0000256" key="6">
    <source>
        <dbReference type="ARBA" id="ARBA00038076"/>
    </source>
</evidence>
<sequence length="402" mass="43088">MIIKDIFFELSLRNIRLNFLRSLLAAIGIVIGVVAITSIGIMGANMTLSVTAQLSESGNIIMISPDSGGGGGSGPGSSSSSSDDDEYIDDSQLRDIEKISGAENLVVALYSESDSISVGGKDGRATIYGLDTSVIPELVDVAEGSYPVSSSGVVVGPTLAERYDLKVGSRIKVGDEDEGQSTVKVNGILEEKGMSMDLNSDNAILADEKWFTSFYGGEGEYDQVNVVAADIDNIDALEDEIDRQLNYREDEVSIQDSGSMLERISESLGTITSFMTAIGAISLLVAAVSIFNVMMMSVTERIKEIGILRSIGTKRREIRRMFLYESLLLGIIGSLIGAVMSFIGGYTLTFGMIGTTDYFFMPESMIYIPVGIVIGVLVCVLSGIYPAWRASNLDPIEALRAE</sequence>
<gene>
    <name evidence="11" type="ORF">L6E24_06435</name>
</gene>
<evidence type="ECO:0000256" key="5">
    <source>
        <dbReference type="ARBA" id="ARBA00023136"/>
    </source>
</evidence>
<protein>
    <submittedName>
        <fullName evidence="11">ABC transporter permease</fullName>
    </submittedName>
</protein>
<dbReference type="Pfam" id="PF12704">
    <property type="entry name" value="MacB_PCD"/>
    <property type="match status" value="1"/>
</dbReference>
<comment type="subcellular location">
    <subcellularLocation>
        <location evidence="1">Cell membrane</location>
        <topology evidence="1">Multi-pass membrane protein</topology>
    </subcellularLocation>
</comment>
<dbReference type="Proteomes" id="UP001060368">
    <property type="component" value="Chromosome"/>
</dbReference>
<feature type="transmembrane region" description="Helical" evidence="8">
    <location>
        <begin position="274"/>
        <end position="294"/>
    </location>
</feature>
<feature type="transmembrane region" description="Helical" evidence="8">
    <location>
        <begin position="20"/>
        <end position="44"/>
    </location>
</feature>
<evidence type="ECO:0000256" key="1">
    <source>
        <dbReference type="ARBA" id="ARBA00004651"/>
    </source>
</evidence>
<feature type="region of interest" description="Disordered" evidence="7">
    <location>
        <begin position="65"/>
        <end position="87"/>
    </location>
</feature>
<organism evidence="11 12">
    <name type="scientific">Methanoplanus endosymbiosus</name>
    <dbReference type="NCBI Taxonomy" id="33865"/>
    <lineage>
        <taxon>Archaea</taxon>
        <taxon>Methanobacteriati</taxon>
        <taxon>Methanobacteriota</taxon>
        <taxon>Stenosarchaea group</taxon>
        <taxon>Methanomicrobia</taxon>
        <taxon>Methanomicrobiales</taxon>
        <taxon>Methanomicrobiaceae</taxon>
        <taxon>Methanoplanus</taxon>
    </lineage>
</organism>
<dbReference type="InterPro" id="IPR050250">
    <property type="entry name" value="Macrolide_Exporter_MacB"/>
</dbReference>
<evidence type="ECO:0000259" key="9">
    <source>
        <dbReference type="Pfam" id="PF02687"/>
    </source>
</evidence>
<feature type="transmembrane region" description="Helical" evidence="8">
    <location>
        <begin position="322"/>
        <end position="346"/>
    </location>
</feature>
<comment type="similarity">
    <text evidence="6">Belongs to the ABC-4 integral membrane protein family.</text>
</comment>
<evidence type="ECO:0000256" key="3">
    <source>
        <dbReference type="ARBA" id="ARBA00022692"/>
    </source>
</evidence>
<evidence type="ECO:0000256" key="4">
    <source>
        <dbReference type="ARBA" id="ARBA00022989"/>
    </source>
</evidence>
<feature type="domain" description="MacB-like periplasmic core" evidence="10">
    <location>
        <begin position="22"/>
        <end position="243"/>
    </location>
</feature>
<keyword evidence="4 8" id="KW-1133">Transmembrane helix</keyword>
<evidence type="ECO:0000313" key="11">
    <source>
        <dbReference type="EMBL" id="UUX93748.1"/>
    </source>
</evidence>